<comment type="subcellular location">
    <subcellularLocation>
        <location evidence="1">Mitochondrion inner membrane</location>
        <topology evidence="1">Multi-pass membrane protein</topology>
    </subcellularLocation>
</comment>
<dbReference type="PROSITE" id="PS50920">
    <property type="entry name" value="SOLCAR"/>
    <property type="match status" value="3"/>
</dbReference>
<feature type="non-terminal residue" evidence="13">
    <location>
        <position position="546"/>
    </location>
</feature>
<comment type="similarity">
    <text evidence="2 11">Belongs to the mitochondrial carrier (TC 2.A.29) family.</text>
</comment>
<evidence type="ECO:0000256" key="4">
    <source>
        <dbReference type="ARBA" id="ARBA00022692"/>
    </source>
</evidence>
<reference evidence="13 14" key="1">
    <citation type="journal article" date="2015" name="Environ. Microbiol.">
        <title>Metagenome sequence of Elaphomyces granulatus from sporocarp tissue reveals Ascomycota ectomycorrhizal fingerprints of genome expansion and a Proteobacteria-rich microbiome.</title>
        <authorList>
            <person name="Quandt C.A."/>
            <person name="Kohler A."/>
            <person name="Hesse C.N."/>
            <person name="Sharpton T.J."/>
            <person name="Martin F."/>
            <person name="Spatafora J.W."/>
        </authorList>
    </citation>
    <scope>NUCLEOTIDE SEQUENCE [LARGE SCALE GENOMIC DNA]</scope>
    <source>
        <strain evidence="13 14">OSC145934</strain>
    </source>
</reference>
<evidence type="ECO:0000256" key="5">
    <source>
        <dbReference type="ARBA" id="ARBA00022737"/>
    </source>
</evidence>
<comment type="caution">
    <text evidence="13">The sequence shown here is derived from an EMBL/GenBank/DDBJ whole genome shotgun (WGS) entry which is preliminary data.</text>
</comment>
<keyword evidence="3 11" id="KW-0813">Transport</keyword>
<dbReference type="Pfam" id="PF00153">
    <property type="entry name" value="Mito_carr"/>
    <property type="match status" value="3"/>
</dbReference>
<keyword evidence="8" id="KW-0496">Mitochondrion</keyword>
<dbReference type="PANTHER" id="PTHR45671">
    <property type="entry name" value="SOLUTE CARRIER FAMILY 25 (MITOCHONDRIAL CARRIER PHOSPHATE CARRIER), MEMBER 3, LIKE-RELATED-RELATED"/>
    <property type="match status" value="1"/>
</dbReference>
<evidence type="ECO:0000256" key="3">
    <source>
        <dbReference type="ARBA" id="ARBA00022448"/>
    </source>
</evidence>
<dbReference type="OrthoDB" id="427452at2759"/>
<sequence length="546" mass="59751">MFPSHGALTIHFAPQHPLTRVKSQPQPYHSAARSSAIKRDPFPAWSAVDDIKKKADAFAKEAAREFDVASKKAQAKTGHIELYSPKYYAACIFGGLLASCIVLFVPCHSRVSLSSRHGANRSPNQGLTHTAVTPLDLVKCRLQVDPTLYKGNFEAWGKIYGAEGLRGVFTGWSPTFFGYSTQGAFKYGGYEFFKKFYSDLAGEERARRWKTSLYLAASASAEFIADVALCPFEAVKVRMQTTIPPFATGTFSGISTVTGKEGVAGLYKGLYPLWGRQIPYTMMKFASFETIVEMIYNYLPGQKSDYNKGAQTAVAFTGGYLAGILCAIVSHPADVMVSKLNANRLPGEPFGAAMGRIYQEIGFVGLWNGLPVRIVMIGTLVSALGPAGHPFTLVRRLTTCLPLDWPAMDDLRRIQDLYGFAHNGRPRGEATFGGVMRHPDVPSGRLYFLLSMMGVRVLLLISCAVCLHLAIILIVNGLFPLHPSIVGPPSFESGVHSYSVTETSVYYGFPQSPNDGKKRQEPTHTYWVCLVIAKAGTSWLVLARGV</sequence>
<name>A0A232LUK3_9EURO</name>
<evidence type="ECO:0000313" key="14">
    <source>
        <dbReference type="Proteomes" id="UP000243515"/>
    </source>
</evidence>
<keyword evidence="7 12" id="KW-1133">Transmembrane helix</keyword>
<evidence type="ECO:0008006" key="15">
    <source>
        <dbReference type="Google" id="ProtNLM"/>
    </source>
</evidence>
<gene>
    <name evidence="13" type="ORF">Egran_04526</name>
</gene>
<dbReference type="GO" id="GO:1990547">
    <property type="term" value="P:mitochondrial phosphate ion transmembrane transport"/>
    <property type="evidence" value="ECO:0007669"/>
    <property type="project" value="InterPro"/>
</dbReference>
<keyword evidence="5" id="KW-0677">Repeat</keyword>
<evidence type="ECO:0000256" key="10">
    <source>
        <dbReference type="PROSITE-ProRule" id="PRU00282"/>
    </source>
</evidence>
<dbReference type="InterPro" id="IPR044677">
    <property type="entry name" value="SLC25A3/Pic2/Mir1-like"/>
</dbReference>
<dbReference type="EMBL" id="NPHW01004612">
    <property type="protein sequence ID" value="OXV07708.1"/>
    <property type="molecule type" value="Genomic_DNA"/>
</dbReference>
<feature type="repeat" description="Solcar" evidence="10">
    <location>
        <begin position="112"/>
        <end position="196"/>
    </location>
</feature>
<keyword evidence="4 10" id="KW-0812">Transmembrane</keyword>
<dbReference type="AlphaFoldDB" id="A0A232LUK3"/>
<evidence type="ECO:0000256" key="1">
    <source>
        <dbReference type="ARBA" id="ARBA00004448"/>
    </source>
</evidence>
<evidence type="ECO:0000313" key="13">
    <source>
        <dbReference type="EMBL" id="OXV07708.1"/>
    </source>
</evidence>
<feature type="repeat" description="Solcar" evidence="10">
    <location>
        <begin position="209"/>
        <end position="294"/>
    </location>
</feature>
<keyword evidence="9 10" id="KW-0472">Membrane</keyword>
<evidence type="ECO:0000256" key="6">
    <source>
        <dbReference type="ARBA" id="ARBA00022792"/>
    </source>
</evidence>
<evidence type="ECO:0000256" key="12">
    <source>
        <dbReference type="SAM" id="Phobius"/>
    </source>
</evidence>
<dbReference type="Gene3D" id="1.50.40.10">
    <property type="entry name" value="Mitochondrial carrier domain"/>
    <property type="match status" value="1"/>
</dbReference>
<feature type="repeat" description="Solcar" evidence="10">
    <location>
        <begin position="310"/>
        <end position="394"/>
    </location>
</feature>
<keyword evidence="14" id="KW-1185">Reference proteome</keyword>
<dbReference type="SUPFAM" id="SSF103506">
    <property type="entry name" value="Mitochondrial carrier"/>
    <property type="match status" value="1"/>
</dbReference>
<dbReference type="GO" id="GO:0005743">
    <property type="term" value="C:mitochondrial inner membrane"/>
    <property type="evidence" value="ECO:0007669"/>
    <property type="project" value="UniProtKB-SubCell"/>
</dbReference>
<evidence type="ECO:0000256" key="7">
    <source>
        <dbReference type="ARBA" id="ARBA00022989"/>
    </source>
</evidence>
<evidence type="ECO:0000256" key="8">
    <source>
        <dbReference type="ARBA" id="ARBA00023128"/>
    </source>
</evidence>
<proteinExistence type="inferred from homology"/>
<organism evidence="13 14">
    <name type="scientific">Elaphomyces granulatus</name>
    <dbReference type="NCBI Taxonomy" id="519963"/>
    <lineage>
        <taxon>Eukaryota</taxon>
        <taxon>Fungi</taxon>
        <taxon>Dikarya</taxon>
        <taxon>Ascomycota</taxon>
        <taxon>Pezizomycotina</taxon>
        <taxon>Eurotiomycetes</taxon>
        <taxon>Eurotiomycetidae</taxon>
        <taxon>Eurotiales</taxon>
        <taxon>Elaphomycetaceae</taxon>
        <taxon>Elaphomyces</taxon>
    </lineage>
</organism>
<feature type="transmembrane region" description="Helical" evidence="12">
    <location>
        <begin position="446"/>
        <end position="479"/>
    </location>
</feature>
<dbReference type="PANTHER" id="PTHR45671:SF10">
    <property type="entry name" value="SOLUTE CARRIER FAMILY 25 MEMBER 3"/>
    <property type="match status" value="1"/>
</dbReference>
<evidence type="ECO:0000256" key="9">
    <source>
        <dbReference type="ARBA" id="ARBA00023136"/>
    </source>
</evidence>
<evidence type="ECO:0000256" key="2">
    <source>
        <dbReference type="ARBA" id="ARBA00006375"/>
    </source>
</evidence>
<protein>
    <recommendedName>
        <fullName evidence="15">Mitochondrial thiamine pyrophosphate carrier 1</fullName>
    </recommendedName>
</protein>
<dbReference type="Proteomes" id="UP000243515">
    <property type="component" value="Unassembled WGS sequence"/>
</dbReference>
<evidence type="ECO:0000256" key="11">
    <source>
        <dbReference type="RuleBase" id="RU000488"/>
    </source>
</evidence>
<keyword evidence="6" id="KW-0999">Mitochondrion inner membrane</keyword>
<accession>A0A232LUK3</accession>
<dbReference type="InterPro" id="IPR018108">
    <property type="entry name" value="MCP_transmembrane"/>
</dbReference>
<dbReference type="InterPro" id="IPR023395">
    <property type="entry name" value="MCP_dom_sf"/>
</dbReference>
<dbReference type="FunFam" id="1.50.40.10:FF:000131">
    <property type="entry name" value="Mitochondrial phosphate carrier protein 2"/>
    <property type="match status" value="1"/>
</dbReference>
<dbReference type="GO" id="GO:0005315">
    <property type="term" value="F:phosphate transmembrane transporter activity"/>
    <property type="evidence" value="ECO:0007669"/>
    <property type="project" value="InterPro"/>
</dbReference>